<evidence type="ECO:0000256" key="2">
    <source>
        <dbReference type="ARBA" id="ARBA00022553"/>
    </source>
</evidence>
<evidence type="ECO:0000313" key="5">
    <source>
        <dbReference type="Proteomes" id="UP000610760"/>
    </source>
</evidence>
<comment type="caution">
    <text evidence="4">The sequence shown here is derived from an EMBL/GenBank/DDBJ whole genome shotgun (WGS) entry which is preliminary data.</text>
</comment>
<reference evidence="4" key="1">
    <citation type="submission" date="2020-08" db="EMBL/GenBank/DDBJ databases">
        <title>Genome public.</title>
        <authorList>
            <person name="Liu C."/>
            <person name="Sun Q."/>
        </authorList>
    </citation>
    <scope>NUCLEOTIDE SEQUENCE</scope>
    <source>
        <strain evidence="4">NSJ-33</strain>
    </source>
</reference>
<organism evidence="4 5">
    <name type="scientific">Fumia xinanensis</name>
    <dbReference type="NCBI Taxonomy" id="2763659"/>
    <lineage>
        <taxon>Bacteria</taxon>
        <taxon>Bacillati</taxon>
        <taxon>Bacillota</taxon>
        <taxon>Clostridia</taxon>
        <taxon>Eubacteriales</taxon>
        <taxon>Oscillospiraceae</taxon>
        <taxon>Fumia</taxon>
    </lineage>
</organism>
<dbReference type="PROSITE" id="PS00012">
    <property type="entry name" value="PHOSPHOPANTETHEINE"/>
    <property type="match status" value="1"/>
</dbReference>
<dbReference type="InterPro" id="IPR006162">
    <property type="entry name" value="Ppantetheine_attach_site"/>
</dbReference>
<keyword evidence="5" id="KW-1185">Reference proteome</keyword>
<name>A0A926I897_9FIRM</name>
<dbReference type="Gene3D" id="3.40.50.1000">
    <property type="entry name" value="HAD superfamily/HAD-like"/>
    <property type="match status" value="1"/>
</dbReference>
<dbReference type="InterPro" id="IPR036412">
    <property type="entry name" value="HAD-like_sf"/>
</dbReference>
<dbReference type="EMBL" id="JACRSV010000004">
    <property type="protein sequence ID" value="MBC8560717.1"/>
    <property type="molecule type" value="Genomic_DNA"/>
</dbReference>
<feature type="domain" description="Carrier" evidence="3">
    <location>
        <begin position="1"/>
        <end position="79"/>
    </location>
</feature>
<sequence length="295" mass="33974">MNQDVVFRCLANVLRQPVEKISSISPEQELSEIGLDSLRFIELIVALEDEFQIEIRDSDLLFDKFNTLAKLQTMLSSYFAPVKKCLILDCDNVLWKGIAGEEEIVIDDDVIALQKGLISLYEKGVLLCICSKSDLQTIRQVFQDKRMILKEEHVILSKVNRNDKVSNIREIARELSLFPDSFVFADDMPYELGLVSAMLPEVETILVDYTNLNFMEKIKSSFPHTESEERNRTVLYREQKKREKQRICCGSVEEYNASLQTVITCAKAVQSQAKRLSELSHRTNRFNLSSIRYSE</sequence>
<dbReference type="PROSITE" id="PS50075">
    <property type="entry name" value="CARRIER"/>
    <property type="match status" value="1"/>
</dbReference>
<dbReference type="Pfam" id="PF00550">
    <property type="entry name" value="PP-binding"/>
    <property type="match status" value="1"/>
</dbReference>
<dbReference type="GO" id="GO:0031177">
    <property type="term" value="F:phosphopantetheine binding"/>
    <property type="evidence" value="ECO:0007669"/>
    <property type="project" value="InterPro"/>
</dbReference>
<evidence type="ECO:0000259" key="3">
    <source>
        <dbReference type="PROSITE" id="PS50075"/>
    </source>
</evidence>
<gene>
    <name evidence="4" type="ORF">H8710_11645</name>
</gene>
<dbReference type="InterPro" id="IPR009081">
    <property type="entry name" value="PP-bd_ACP"/>
</dbReference>
<dbReference type="Proteomes" id="UP000610760">
    <property type="component" value="Unassembled WGS sequence"/>
</dbReference>
<evidence type="ECO:0000313" key="4">
    <source>
        <dbReference type="EMBL" id="MBC8560717.1"/>
    </source>
</evidence>
<dbReference type="InterPro" id="IPR020806">
    <property type="entry name" value="PKS_PP-bd"/>
</dbReference>
<dbReference type="SUPFAM" id="SSF47336">
    <property type="entry name" value="ACP-like"/>
    <property type="match status" value="1"/>
</dbReference>
<dbReference type="AlphaFoldDB" id="A0A926I897"/>
<dbReference type="Gene3D" id="1.10.1200.10">
    <property type="entry name" value="ACP-like"/>
    <property type="match status" value="1"/>
</dbReference>
<accession>A0A926I897</accession>
<protein>
    <submittedName>
        <fullName evidence="4">HAD-IIIC family phosphatase</fullName>
    </submittedName>
</protein>
<dbReference type="NCBIfam" id="TIGR01681">
    <property type="entry name" value="HAD-SF-IIIC"/>
    <property type="match status" value="1"/>
</dbReference>
<dbReference type="InterPro" id="IPR010033">
    <property type="entry name" value="HAD_SF_ppase_IIIC"/>
</dbReference>
<keyword evidence="1" id="KW-0596">Phosphopantetheine</keyword>
<dbReference type="InterPro" id="IPR036736">
    <property type="entry name" value="ACP-like_sf"/>
</dbReference>
<dbReference type="InterPro" id="IPR023214">
    <property type="entry name" value="HAD_sf"/>
</dbReference>
<dbReference type="SUPFAM" id="SSF56784">
    <property type="entry name" value="HAD-like"/>
    <property type="match status" value="1"/>
</dbReference>
<dbReference type="NCBIfam" id="TIGR01686">
    <property type="entry name" value="FkbH"/>
    <property type="match status" value="1"/>
</dbReference>
<keyword evidence="2" id="KW-0597">Phosphoprotein</keyword>
<evidence type="ECO:0000256" key="1">
    <source>
        <dbReference type="ARBA" id="ARBA00022450"/>
    </source>
</evidence>
<dbReference type="SMART" id="SM00823">
    <property type="entry name" value="PKS_PP"/>
    <property type="match status" value="1"/>
</dbReference>
<proteinExistence type="predicted"/>
<dbReference type="InterPro" id="IPR010037">
    <property type="entry name" value="FkbH_domain"/>
</dbReference>
<dbReference type="RefSeq" id="WP_249295941.1">
    <property type="nucleotide sequence ID" value="NZ_JACRSV010000004.1"/>
</dbReference>